<evidence type="ECO:0000256" key="1">
    <source>
        <dbReference type="ARBA" id="ARBA00001974"/>
    </source>
</evidence>
<dbReference type="PRINTS" id="PR00411">
    <property type="entry name" value="PNDRDTASEI"/>
</dbReference>
<dbReference type="EMBL" id="JBHUHX010000016">
    <property type="protein sequence ID" value="MFD2111743.1"/>
    <property type="molecule type" value="Genomic_DNA"/>
</dbReference>
<evidence type="ECO:0000313" key="11">
    <source>
        <dbReference type="EMBL" id="MFD2111743.1"/>
    </source>
</evidence>
<evidence type="ECO:0000256" key="2">
    <source>
        <dbReference type="ARBA" id="ARBA00007532"/>
    </source>
</evidence>
<dbReference type="InterPro" id="IPR012999">
    <property type="entry name" value="Pyr_OxRdtase_I_AS"/>
</dbReference>
<keyword evidence="6" id="KW-1015">Disulfide bond</keyword>
<keyword evidence="4 8" id="KW-0274">FAD</keyword>
<evidence type="ECO:0000259" key="9">
    <source>
        <dbReference type="Pfam" id="PF02852"/>
    </source>
</evidence>
<comment type="similarity">
    <text evidence="2 8">Belongs to the class-I pyridine nucleotide-disulfide oxidoreductase family.</text>
</comment>
<dbReference type="PANTHER" id="PTHR42737">
    <property type="entry name" value="GLUTATHIONE REDUCTASE"/>
    <property type="match status" value="1"/>
</dbReference>
<dbReference type="SUPFAM" id="SSF55424">
    <property type="entry name" value="FAD/NAD-linked reductases, dimerisation (C-terminal) domain"/>
    <property type="match status" value="1"/>
</dbReference>
<comment type="caution">
    <text evidence="11">The sequence shown here is derived from an EMBL/GenBank/DDBJ whole genome shotgun (WGS) entry which is preliminary data.</text>
</comment>
<reference evidence="12" key="1">
    <citation type="journal article" date="2019" name="Int. J. Syst. Evol. Microbiol.">
        <title>The Global Catalogue of Microorganisms (GCM) 10K type strain sequencing project: providing services to taxonomists for standard genome sequencing and annotation.</title>
        <authorList>
            <consortium name="The Broad Institute Genomics Platform"/>
            <consortium name="The Broad Institute Genome Sequencing Center for Infectious Disease"/>
            <person name="Wu L."/>
            <person name="Ma J."/>
        </authorList>
    </citation>
    <scope>NUCLEOTIDE SEQUENCE [LARGE SCALE GENOMIC DNA]</scope>
    <source>
        <strain evidence="12">KACC 12597</strain>
    </source>
</reference>
<dbReference type="Pfam" id="PF02852">
    <property type="entry name" value="Pyr_redox_dim"/>
    <property type="match status" value="1"/>
</dbReference>
<dbReference type="InterPro" id="IPR006322">
    <property type="entry name" value="Glutathione_Rdtase_euk/bac"/>
</dbReference>
<dbReference type="PIRSF" id="PIRSF000350">
    <property type="entry name" value="Mercury_reductase_MerA"/>
    <property type="match status" value="1"/>
</dbReference>
<keyword evidence="5 8" id="KW-0560">Oxidoreductase</keyword>
<dbReference type="InterPro" id="IPR016156">
    <property type="entry name" value="FAD/NAD-linked_Rdtase_dimer_sf"/>
</dbReference>
<evidence type="ECO:0000313" key="12">
    <source>
        <dbReference type="Proteomes" id="UP001597337"/>
    </source>
</evidence>
<dbReference type="RefSeq" id="WP_386025429.1">
    <property type="nucleotide sequence ID" value="NZ_JBHUHX010000016.1"/>
</dbReference>
<keyword evidence="12" id="KW-1185">Reference proteome</keyword>
<dbReference type="Pfam" id="PF07992">
    <property type="entry name" value="Pyr_redox_2"/>
    <property type="match status" value="1"/>
</dbReference>
<evidence type="ECO:0000256" key="5">
    <source>
        <dbReference type="ARBA" id="ARBA00023002"/>
    </source>
</evidence>
<dbReference type="Proteomes" id="UP001597337">
    <property type="component" value="Unassembled WGS sequence"/>
</dbReference>
<evidence type="ECO:0000256" key="6">
    <source>
        <dbReference type="ARBA" id="ARBA00023157"/>
    </source>
</evidence>
<dbReference type="InterPro" id="IPR001100">
    <property type="entry name" value="Pyr_nuc-diS_OxRdtase"/>
</dbReference>
<dbReference type="Gene3D" id="3.30.390.30">
    <property type="match status" value="1"/>
</dbReference>
<dbReference type="InterPro" id="IPR036188">
    <property type="entry name" value="FAD/NAD-bd_sf"/>
</dbReference>
<name>A0ABW4Y9V9_9GAMM</name>
<keyword evidence="3 8" id="KW-0285">Flavoprotein</keyword>
<organism evidence="11 12">
    <name type="scientific">Thiorhodococcus fuscus</name>
    <dbReference type="NCBI Taxonomy" id="527200"/>
    <lineage>
        <taxon>Bacteria</taxon>
        <taxon>Pseudomonadati</taxon>
        <taxon>Pseudomonadota</taxon>
        <taxon>Gammaproteobacteria</taxon>
        <taxon>Chromatiales</taxon>
        <taxon>Chromatiaceae</taxon>
        <taxon>Thiorhodococcus</taxon>
    </lineage>
</organism>
<proteinExistence type="inferred from homology"/>
<dbReference type="InterPro" id="IPR023753">
    <property type="entry name" value="FAD/NAD-binding_dom"/>
</dbReference>
<evidence type="ECO:0000259" key="10">
    <source>
        <dbReference type="Pfam" id="PF07992"/>
    </source>
</evidence>
<dbReference type="PROSITE" id="PS00076">
    <property type="entry name" value="PYRIDINE_REDOX_1"/>
    <property type="match status" value="1"/>
</dbReference>
<feature type="domain" description="Pyridine nucleotide-disulphide oxidoreductase dimerisation" evidence="9">
    <location>
        <begin position="339"/>
        <end position="447"/>
    </location>
</feature>
<dbReference type="PRINTS" id="PR00368">
    <property type="entry name" value="FADPNR"/>
</dbReference>
<dbReference type="InterPro" id="IPR004099">
    <property type="entry name" value="Pyr_nucl-diS_OxRdtase_dimer"/>
</dbReference>
<dbReference type="Gene3D" id="3.50.50.60">
    <property type="entry name" value="FAD/NAD(P)-binding domain"/>
    <property type="match status" value="2"/>
</dbReference>
<sequence>MSQHFDLIAIGGGSGGLAVAEKAAQFGLRVAIVEASKLGGTCVNAGCVPKKVMWYAANLAAAVADAPDFGVNAHSDGLDWGKLIAGRNRYIANINDYWDGYAQRLGISLIQGYGRFVDAHTIAVGEEQYTADHIVIATGGRPIVPRLPGAEFGISSDGFFALEERPRRVAIIGGGYIGVELAGVLRAFGTEITMVALEDRVLWLFDPLISETLAENMHAEGIQTHLEFEVSKLEKDADGLLALVASDGQRLSGFDQVIWAVGRAANTRDLNLEAAGVEVQPNGIIPTDAFQNTNVPGVYALGDITGRDPLTPVAVAAGRRLAERLFKDKPDLKLDYENIPTVVFAHPPIGKVGLTEPEARERYGDTLTIYETSFTPMRYALNAHGPKTAMKLVCTGPEEKVVGIHLIGDGVDEMLQGFAVALKMGATKADLDNTVAIHPCSAEELVTLKVPVRTPGDH</sequence>
<dbReference type="InterPro" id="IPR046952">
    <property type="entry name" value="GSHR/TRXR-like"/>
</dbReference>
<dbReference type="NCBIfam" id="NF004776">
    <property type="entry name" value="PRK06116.1"/>
    <property type="match status" value="1"/>
</dbReference>
<protein>
    <submittedName>
        <fullName evidence="11">Glutathione-disulfide reductase</fullName>
        <ecNumber evidence="11">1.8.1.7</ecNumber>
    </submittedName>
</protein>
<evidence type="ECO:0000256" key="8">
    <source>
        <dbReference type="RuleBase" id="RU003691"/>
    </source>
</evidence>
<dbReference type="GO" id="GO:0004362">
    <property type="term" value="F:glutathione-disulfide reductase (NADPH) activity"/>
    <property type="evidence" value="ECO:0007669"/>
    <property type="project" value="UniProtKB-EC"/>
</dbReference>
<dbReference type="SUPFAM" id="SSF51905">
    <property type="entry name" value="FAD/NAD(P)-binding domain"/>
    <property type="match status" value="1"/>
</dbReference>
<keyword evidence="7 8" id="KW-0676">Redox-active center</keyword>
<evidence type="ECO:0000256" key="3">
    <source>
        <dbReference type="ARBA" id="ARBA00022630"/>
    </source>
</evidence>
<gene>
    <name evidence="11" type="primary">gorA</name>
    <name evidence="11" type="ORF">ACFSJC_07820</name>
</gene>
<accession>A0ABW4Y9V9</accession>
<dbReference type="NCBIfam" id="TIGR01421">
    <property type="entry name" value="gluta_reduc_1"/>
    <property type="match status" value="1"/>
</dbReference>
<dbReference type="EC" id="1.8.1.7" evidence="11"/>
<comment type="cofactor">
    <cofactor evidence="1">
        <name>FAD</name>
        <dbReference type="ChEBI" id="CHEBI:57692"/>
    </cofactor>
</comment>
<feature type="domain" description="FAD/NAD(P)-binding" evidence="10">
    <location>
        <begin position="6"/>
        <end position="318"/>
    </location>
</feature>
<evidence type="ECO:0000256" key="7">
    <source>
        <dbReference type="ARBA" id="ARBA00023284"/>
    </source>
</evidence>
<dbReference type="PANTHER" id="PTHR42737:SF2">
    <property type="entry name" value="GLUTATHIONE REDUCTASE"/>
    <property type="match status" value="1"/>
</dbReference>
<evidence type="ECO:0000256" key="4">
    <source>
        <dbReference type="ARBA" id="ARBA00022827"/>
    </source>
</evidence>